<evidence type="ECO:0000313" key="4">
    <source>
        <dbReference type="EMBL" id="MBM6660480.1"/>
    </source>
</evidence>
<proteinExistence type="predicted"/>
<dbReference type="EMBL" id="JACJJL010000002">
    <property type="protein sequence ID" value="MBM6660480.1"/>
    <property type="molecule type" value="Genomic_DNA"/>
</dbReference>
<dbReference type="RefSeq" id="WP_205107283.1">
    <property type="nucleotide sequence ID" value="NZ_CAWUJD010000001.1"/>
</dbReference>
<dbReference type="AlphaFoldDB" id="A0A938WJP5"/>
<sequence>MIRKTLIAALALAAAGPVCAQDAQAAQGADATESVEYSSDKYKVETNRFWSNWFVSVGGGAQVYFGNHDKQADFGDRLSGALDVAVGKWFTPGIGVRFMYSGLTVKGATQKGALAHSTGEDVPGKGGNGYWLEKQKFNYFNFHFDALFNLSNLLCGYNEKRVYNLSAYGGLGVMKVSEEPSATDISAHFGLLNSFRLSSALDLNLDLRGTMVNDEFDGEPGGRGGEGMFTATIGLTYKFKPRGWDRSKTVTRLVYNNDEINAMREKLNLMSEENARLKEALARGGQEREKIVAAANLVIFEIGKSKLSNLSRANLGLLAEVIKQGDPNAVYTVTGYADKGTGSKGLNERLSKKRAEAVFDCLVNEYGVNKSQLKIDYKGGVDNMFYDDPRLSRAVITRSN</sequence>
<dbReference type="Pfam" id="PF00691">
    <property type="entry name" value="OmpA"/>
    <property type="match status" value="1"/>
</dbReference>
<evidence type="ECO:0000256" key="2">
    <source>
        <dbReference type="SAM" id="SignalP"/>
    </source>
</evidence>
<accession>A0A938WJP5</accession>
<reference evidence="4 5" key="1">
    <citation type="journal article" date="2021" name="Sci. Rep.">
        <title>The distribution of antibiotic resistance genes in chicken gut microbiota commensals.</title>
        <authorList>
            <person name="Juricova H."/>
            <person name="Matiasovicova J."/>
            <person name="Kubasova T."/>
            <person name="Cejkova D."/>
            <person name="Rychlik I."/>
        </authorList>
    </citation>
    <scope>NUCLEOTIDE SEQUENCE [LARGE SCALE GENOMIC DNA]</scope>
    <source>
        <strain evidence="4 5">An819</strain>
    </source>
</reference>
<feature type="chain" id="PRO_5037098112" evidence="2">
    <location>
        <begin position="21"/>
        <end position="400"/>
    </location>
</feature>
<dbReference type="InterPro" id="IPR006665">
    <property type="entry name" value="OmpA-like"/>
</dbReference>
<feature type="signal peptide" evidence="2">
    <location>
        <begin position="1"/>
        <end position="20"/>
    </location>
</feature>
<name>A0A938WJP5_9BACT</name>
<protein>
    <submittedName>
        <fullName evidence="4">OmpA family protein</fullName>
    </submittedName>
</protein>
<dbReference type="PANTHER" id="PTHR30329:SF21">
    <property type="entry name" value="LIPOPROTEIN YIAD-RELATED"/>
    <property type="match status" value="1"/>
</dbReference>
<comment type="caution">
    <text evidence="4">The sequence shown here is derived from an EMBL/GenBank/DDBJ whole genome shotgun (WGS) entry which is preliminary data.</text>
</comment>
<keyword evidence="5" id="KW-1185">Reference proteome</keyword>
<dbReference type="SUPFAM" id="SSF103088">
    <property type="entry name" value="OmpA-like"/>
    <property type="match status" value="1"/>
</dbReference>
<organism evidence="4 5">
    <name type="scientific">Marseilla massiliensis</name>
    <dbReference type="NCBI Taxonomy" id="1841864"/>
    <lineage>
        <taxon>Bacteria</taxon>
        <taxon>Pseudomonadati</taxon>
        <taxon>Bacteroidota</taxon>
        <taxon>Bacteroidia</taxon>
        <taxon>Bacteroidales</taxon>
        <taxon>Prevotellaceae</taxon>
        <taxon>Marseilla</taxon>
    </lineage>
</organism>
<dbReference type="PROSITE" id="PS51123">
    <property type="entry name" value="OMPA_2"/>
    <property type="match status" value="1"/>
</dbReference>
<dbReference type="Gene3D" id="3.30.1330.60">
    <property type="entry name" value="OmpA-like domain"/>
    <property type="match status" value="1"/>
</dbReference>
<gene>
    <name evidence="4" type="ORF">H6B30_01710</name>
</gene>
<evidence type="ECO:0000259" key="3">
    <source>
        <dbReference type="PROSITE" id="PS51123"/>
    </source>
</evidence>
<dbReference type="InterPro" id="IPR050330">
    <property type="entry name" value="Bact_OuterMem_StrucFunc"/>
</dbReference>
<keyword evidence="1" id="KW-0472">Membrane</keyword>
<evidence type="ECO:0000256" key="1">
    <source>
        <dbReference type="PROSITE-ProRule" id="PRU00473"/>
    </source>
</evidence>
<dbReference type="GO" id="GO:0016020">
    <property type="term" value="C:membrane"/>
    <property type="evidence" value="ECO:0007669"/>
    <property type="project" value="UniProtKB-UniRule"/>
</dbReference>
<dbReference type="Proteomes" id="UP000764045">
    <property type="component" value="Unassembled WGS sequence"/>
</dbReference>
<dbReference type="InterPro" id="IPR036737">
    <property type="entry name" value="OmpA-like_sf"/>
</dbReference>
<evidence type="ECO:0000313" key="5">
    <source>
        <dbReference type="Proteomes" id="UP000764045"/>
    </source>
</evidence>
<keyword evidence="2" id="KW-0732">Signal</keyword>
<feature type="domain" description="OmpA-like" evidence="3">
    <location>
        <begin position="287"/>
        <end position="400"/>
    </location>
</feature>
<dbReference type="PANTHER" id="PTHR30329">
    <property type="entry name" value="STATOR ELEMENT OF FLAGELLAR MOTOR COMPLEX"/>
    <property type="match status" value="1"/>
</dbReference>